<protein>
    <submittedName>
        <fullName evidence="10">Probable G-protein coupled receptor B0563.6 isoform X1</fullName>
    </submittedName>
</protein>
<dbReference type="PRINTS" id="PR00237">
    <property type="entry name" value="GPCRRHODOPSN"/>
</dbReference>
<feature type="transmembrane region" description="Helical" evidence="7">
    <location>
        <begin position="404"/>
        <end position="424"/>
    </location>
</feature>
<comment type="subcellular location">
    <subcellularLocation>
        <location evidence="1">Membrane</location>
    </subcellularLocation>
</comment>
<comment type="similarity">
    <text evidence="2 6">Belongs to the G-protein coupled receptor 1 family.</text>
</comment>
<feature type="transmembrane region" description="Helical" evidence="7">
    <location>
        <begin position="167"/>
        <end position="188"/>
    </location>
</feature>
<dbReference type="InterPro" id="IPR017452">
    <property type="entry name" value="GPCR_Rhodpsn_7TM"/>
</dbReference>
<dbReference type="OrthoDB" id="10033446at2759"/>
<dbReference type="CDD" id="cd14978">
    <property type="entry name" value="7tmA_FMRFamide_R-like"/>
    <property type="match status" value="1"/>
</dbReference>
<organism evidence="9 10">
    <name type="scientific">Drosophila albomicans</name>
    <name type="common">Fruit fly</name>
    <dbReference type="NCBI Taxonomy" id="7291"/>
    <lineage>
        <taxon>Eukaryota</taxon>
        <taxon>Metazoa</taxon>
        <taxon>Ecdysozoa</taxon>
        <taxon>Arthropoda</taxon>
        <taxon>Hexapoda</taxon>
        <taxon>Insecta</taxon>
        <taxon>Pterygota</taxon>
        <taxon>Neoptera</taxon>
        <taxon>Endopterygota</taxon>
        <taxon>Diptera</taxon>
        <taxon>Brachycera</taxon>
        <taxon>Muscomorpha</taxon>
        <taxon>Ephydroidea</taxon>
        <taxon>Drosophilidae</taxon>
        <taxon>Drosophila</taxon>
    </lineage>
</organism>
<dbReference type="AlphaFoldDB" id="A0A6P8XRI3"/>
<feature type="transmembrane region" description="Helical" evidence="7">
    <location>
        <begin position="208"/>
        <end position="232"/>
    </location>
</feature>
<evidence type="ECO:0000256" key="5">
    <source>
        <dbReference type="ARBA" id="ARBA00023136"/>
    </source>
</evidence>
<evidence type="ECO:0000256" key="6">
    <source>
        <dbReference type="RuleBase" id="RU000688"/>
    </source>
</evidence>
<dbReference type="PROSITE" id="PS50262">
    <property type="entry name" value="G_PROTEIN_RECEP_F1_2"/>
    <property type="match status" value="1"/>
</dbReference>
<keyword evidence="3 6" id="KW-0812">Transmembrane</keyword>
<keyword evidence="6 10" id="KW-0675">Receptor</keyword>
<keyword evidence="6" id="KW-0297">G-protein coupled receptor</keyword>
<evidence type="ECO:0000256" key="2">
    <source>
        <dbReference type="ARBA" id="ARBA00010663"/>
    </source>
</evidence>
<keyword evidence="4 7" id="KW-1133">Transmembrane helix</keyword>
<feature type="transmembrane region" description="Helical" evidence="7">
    <location>
        <begin position="364"/>
        <end position="384"/>
    </location>
</feature>
<dbReference type="InterPro" id="IPR053093">
    <property type="entry name" value="GPCR-like"/>
</dbReference>
<keyword evidence="6" id="KW-0807">Transducer</keyword>
<reference evidence="10" key="1">
    <citation type="submission" date="2025-08" db="UniProtKB">
        <authorList>
            <consortium name="RefSeq"/>
        </authorList>
    </citation>
    <scope>IDENTIFICATION</scope>
    <source>
        <strain evidence="10">15112-1751.03</strain>
        <tissue evidence="10">Whole Adult</tissue>
    </source>
</reference>
<dbReference type="GO" id="GO:0016020">
    <property type="term" value="C:membrane"/>
    <property type="evidence" value="ECO:0007669"/>
    <property type="project" value="UniProtKB-SubCell"/>
</dbReference>
<feature type="domain" description="G-protein coupled receptors family 1 profile" evidence="8">
    <location>
        <begin position="148"/>
        <end position="421"/>
    </location>
</feature>
<dbReference type="PROSITE" id="PS00237">
    <property type="entry name" value="G_PROTEIN_RECEP_F1_1"/>
    <property type="match status" value="1"/>
</dbReference>
<feature type="transmembrane region" description="Helical" evidence="7">
    <location>
        <begin position="134"/>
        <end position="155"/>
    </location>
</feature>
<dbReference type="InterPro" id="IPR000276">
    <property type="entry name" value="GPCR_Rhodpsn"/>
</dbReference>
<evidence type="ECO:0000256" key="4">
    <source>
        <dbReference type="ARBA" id="ARBA00022989"/>
    </source>
</evidence>
<feature type="transmembrane region" description="Helical" evidence="7">
    <location>
        <begin position="253"/>
        <end position="271"/>
    </location>
</feature>
<evidence type="ECO:0000256" key="1">
    <source>
        <dbReference type="ARBA" id="ARBA00004370"/>
    </source>
</evidence>
<feature type="transmembrane region" description="Helical" evidence="7">
    <location>
        <begin position="7"/>
        <end position="30"/>
    </location>
</feature>
<gene>
    <name evidence="10" type="primary">LOC117575574</name>
</gene>
<dbReference type="Proteomes" id="UP000515160">
    <property type="component" value="Chromosome X"/>
</dbReference>
<dbReference type="Gene3D" id="1.20.1070.10">
    <property type="entry name" value="Rhodopsin 7-helix transmembrane proteins"/>
    <property type="match status" value="1"/>
</dbReference>
<keyword evidence="5 7" id="KW-0472">Membrane</keyword>
<dbReference type="Pfam" id="PF00001">
    <property type="entry name" value="7tm_1"/>
    <property type="match status" value="1"/>
</dbReference>
<proteinExistence type="inferred from homology"/>
<sequence>MTSIYQLVFVLLFFAFFFTLRVIVLILPVLSKFMTYPKLKPNVDPQRHKHFNTTHNTVIRQQSASPQTMITRLYNTEEDPAYCSFIWGGNLSSNDLVLGTPANASQIFSNDLRDDIYTQDVEDPRTESLRQYCYGLMLPIICSLGIMGNVLNLIVLTRRNMRGTAYIYMRAYSTAALLAIVFAIPFGIRMLVHKDRGQWEEFGPAFYTAHLELFLGNGCLGVGVMMLLVLTIERYVSVCHPGCTRPVIGPPGLVVFLTSFLTFIIYLPSIFRGELIKCMLVPNNVFVYLRRDNTDYQRTLFYSVYKVMLEVIFKLIPTVLIAGLNLRIVLVYRRTCERRRQMVLSRINYVKDDDPRKFAEERRLFLLLGSTSILFLVCVSPMAILHMTIASEVLPSFPFQVFRALANLLELINYSITFYIYCLFSEDFRNTLMRTIKWPWLKAKLCHYGDETTQTIKGVPMVRFDKVTIRNHQHHITTTSGIGRSSSI</sequence>
<dbReference type="PANTHER" id="PTHR47760">
    <property type="entry name" value="G-PROTEIN COUPLED RECEPTOR B0563.6-LIKE PROTEIN-RELATED"/>
    <property type="match status" value="1"/>
</dbReference>
<evidence type="ECO:0000259" key="8">
    <source>
        <dbReference type="PROSITE" id="PS50262"/>
    </source>
</evidence>
<name>A0A6P8XRI3_DROAB</name>
<evidence type="ECO:0000313" key="9">
    <source>
        <dbReference type="Proteomes" id="UP000515160"/>
    </source>
</evidence>
<evidence type="ECO:0000256" key="3">
    <source>
        <dbReference type="ARBA" id="ARBA00022692"/>
    </source>
</evidence>
<feature type="transmembrane region" description="Helical" evidence="7">
    <location>
        <begin position="311"/>
        <end position="332"/>
    </location>
</feature>
<dbReference type="RefSeq" id="XP_034115734.1">
    <property type="nucleotide sequence ID" value="XM_034259843.2"/>
</dbReference>
<dbReference type="GeneID" id="117575574"/>
<dbReference type="SUPFAM" id="SSF81321">
    <property type="entry name" value="Family A G protein-coupled receptor-like"/>
    <property type="match status" value="1"/>
</dbReference>
<accession>A0A6P8XRI3</accession>
<evidence type="ECO:0000256" key="7">
    <source>
        <dbReference type="SAM" id="Phobius"/>
    </source>
</evidence>
<keyword evidence="9" id="KW-1185">Reference proteome</keyword>
<dbReference type="GO" id="GO:0004930">
    <property type="term" value="F:G protein-coupled receptor activity"/>
    <property type="evidence" value="ECO:0007669"/>
    <property type="project" value="UniProtKB-KW"/>
</dbReference>
<dbReference type="PANTHER" id="PTHR47760:SF1">
    <property type="entry name" value="G-PROTEIN COUPLED RECEPTORS FAMILY 1 PROFILE DOMAIN-CONTAINING PROTEIN"/>
    <property type="match status" value="1"/>
</dbReference>
<evidence type="ECO:0000313" key="10">
    <source>
        <dbReference type="RefSeq" id="XP_034115734.1"/>
    </source>
</evidence>